<evidence type="ECO:0000256" key="1">
    <source>
        <dbReference type="ARBA" id="ARBA00005250"/>
    </source>
</evidence>
<dbReference type="SMART" id="SM00849">
    <property type="entry name" value="Lactamase_B"/>
    <property type="match status" value="1"/>
</dbReference>
<name>E1YDW8_9BACT</name>
<dbReference type="EMBL" id="FR695869">
    <property type="protein sequence ID" value="CBX28762.1"/>
    <property type="molecule type" value="Genomic_DNA"/>
</dbReference>
<evidence type="ECO:0000259" key="2">
    <source>
        <dbReference type="SMART" id="SM00849"/>
    </source>
</evidence>
<dbReference type="Pfam" id="PF00753">
    <property type="entry name" value="Lactamase_B"/>
    <property type="match status" value="1"/>
</dbReference>
<accession>E1YDW8</accession>
<proteinExistence type="inferred from homology"/>
<dbReference type="PANTHER" id="PTHR42951:SF4">
    <property type="entry name" value="ACYL-COENZYME A THIOESTERASE MBLAC2"/>
    <property type="match status" value="1"/>
</dbReference>
<dbReference type="AlphaFoldDB" id="E1YDW8"/>
<dbReference type="InterPro" id="IPR001279">
    <property type="entry name" value="Metallo-B-lactamas"/>
</dbReference>
<dbReference type="InterPro" id="IPR050855">
    <property type="entry name" value="NDM-1-like"/>
</dbReference>
<protein>
    <recommendedName>
        <fullName evidence="2">Metallo-beta-lactamase domain-containing protein</fullName>
    </recommendedName>
</protein>
<evidence type="ECO:0000313" key="3">
    <source>
        <dbReference type="EMBL" id="CBX28762.1"/>
    </source>
</evidence>
<dbReference type="GO" id="GO:0017001">
    <property type="term" value="P:antibiotic catabolic process"/>
    <property type="evidence" value="ECO:0007669"/>
    <property type="project" value="UniProtKB-ARBA"/>
</dbReference>
<gene>
    <name evidence="3" type="ORF">N47_L13600</name>
</gene>
<dbReference type="Gene3D" id="3.60.15.10">
    <property type="entry name" value="Ribonuclease Z/Hydroxyacylglutathione hydrolase-like"/>
    <property type="match status" value="1"/>
</dbReference>
<sequence length="308" mass="33856">MELNYKITGFTENLFLITLPPVAPGFENFIGTWLYKGDKTFIVDVGSSSTAQALFAALDEAGITHLDYIFLTHIHVDHAGAAGDIAARFAGTPIICHKDGIPHLADPERLWKGTIKTLGNIATAYGPINPVPIDRLVDASGFNQDSIISVMTPGHSVHHISYIYKDYLFAGEAGGVYYSLPSGGWAMRPATPPKFFYELAYESIDALVSKNPVNICYGHLGLKENAVSMLKQHQSQLALWKKIIGDEAEKTLDDDLLSGCTEALLRQDPFLSEYSGMEHAVREREMIFLTNSIKGFIGYIKDKKKGQG</sequence>
<comment type="similarity">
    <text evidence="1">Belongs to the metallo-beta-lactamase superfamily. Class-B beta-lactamase family.</text>
</comment>
<dbReference type="PANTHER" id="PTHR42951">
    <property type="entry name" value="METALLO-BETA-LACTAMASE DOMAIN-CONTAINING"/>
    <property type="match status" value="1"/>
</dbReference>
<dbReference type="SUPFAM" id="SSF56281">
    <property type="entry name" value="Metallo-hydrolase/oxidoreductase"/>
    <property type="match status" value="1"/>
</dbReference>
<dbReference type="CDD" id="cd07726">
    <property type="entry name" value="ST1585-like_MBL-fold"/>
    <property type="match status" value="1"/>
</dbReference>
<reference evidence="3" key="1">
    <citation type="journal article" date="2011" name="Environ. Microbiol.">
        <title>Genomic insights into the metabolic potential of the polycyclic aromatic hydrocarbon degrading sulfate-reducing Deltaproteobacterium N47.</title>
        <authorList>
            <person name="Bergmann F."/>
            <person name="Selesi D."/>
            <person name="Weinmaier T."/>
            <person name="Tischler P."/>
            <person name="Rattei T."/>
            <person name="Meckenstock R.U."/>
        </authorList>
    </citation>
    <scope>NUCLEOTIDE SEQUENCE</scope>
</reference>
<feature type="domain" description="Metallo-beta-lactamase" evidence="2">
    <location>
        <begin position="29"/>
        <end position="219"/>
    </location>
</feature>
<dbReference type="InterPro" id="IPR036866">
    <property type="entry name" value="RibonucZ/Hydroxyglut_hydro"/>
</dbReference>
<organism evidence="3">
    <name type="scientific">uncultured Desulfobacterium sp</name>
    <dbReference type="NCBI Taxonomy" id="201089"/>
    <lineage>
        <taxon>Bacteria</taxon>
        <taxon>Pseudomonadati</taxon>
        <taxon>Thermodesulfobacteriota</taxon>
        <taxon>Desulfobacteria</taxon>
        <taxon>Desulfobacterales</taxon>
        <taxon>Desulfobacteriaceae</taxon>
        <taxon>Desulfobacterium</taxon>
        <taxon>environmental samples</taxon>
    </lineage>
</organism>
<dbReference type="InterPro" id="IPR037482">
    <property type="entry name" value="ST1585_MBL-fold"/>
</dbReference>